<comment type="cofactor">
    <cofactor evidence="3">
        <name>heme b</name>
        <dbReference type="ChEBI" id="CHEBI:60344"/>
    </cofactor>
</comment>
<evidence type="ECO:0000256" key="5">
    <source>
        <dbReference type="ARBA" id="ARBA00022559"/>
    </source>
</evidence>
<reference evidence="11 12" key="1">
    <citation type="submission" date="2023-01" db="EMBL/GenBank/DDBJ databases">
        <authorList>
            <person name="Kreplak J."/>
        </authorList>
    </citation>
    <scope>NUCLEOTIDE SEQUENCE [LARGE SCALE GENOMIC DNA]</scope>
</reference>
<evidence type="ECO:0000256" key="6">
    <source>
        <dbReference type="ARBA" id="ARBA00022617"/>
    </source>
</evidence>
<evidence type="ECO:0000256" key="8">
    <source>
        <dbReference type="ARBA" id="ARBA00023002"/>
    </source>
</evidence>
<dbReference type="Gene3D" id="1.10.420.10">
    <property type="entry name" value="Peroxidase, domain 2"/>
    <property type="match status" value="1"/>
</dbReference>
<keyword evidence="8" id="KW-0560">Oxidoreductase</keyword>
<evidence type="ECO:0000256" key="9">
    <source>
        <dbReference type="ARBA" id="ARBA00023004"/>
    </source>
</evidence>
<dbReference type="GO" id="GO:0140825">
    <property type="term" value="F:lactoperoxidase activity"/>
    <property type="evidence" value="ECO:0007669"/>
    <property type="project" value="UniProtKB-EC"/>
</dbReference>
<evidence type="ECO:0000313" key="12">
    <source>
        <dbReference type="Proteomes" id="UP001157006"/>
    </source>
</evidence>
<dbReference type="PANTHER" id="PTHR31517:SF17">
    <property type="entry name" value="PEROXIDASE 6"/>
    <property type="match status" value="1"/>
</dbReference>
<dbReference type="GO" id="GO:0006979">
    <property type="term" value="P:response to oxidative stress"/>
    <property type="evidence" value="ECO:0007669"/>
    <property type="project" value="InterPro"/>
</dbReference>
<dbReference type="GO" id="GO:0020037">
    <property type="term" value="F:heme binding"/>
    <property type="evidence" value="ECO:0007669"/>
    <property type="project" value="InterPro"/>
</dbReference>
<keyword evidence="12" id="KW-1185">Reference proteome</keyword>
<dbReference type="Gene3D" id="1.10.520.10">
    <property type="match status" value="1"/>
</dbReference>
<dbReference type="PANTHER" id="PTHR31517">
    <property type="match status" value="1"/>
</dbReference>
<evidence type="ECO:0000256" key="4">
    <source>
        <dbReference type="ARBA" id="ARBA00012313"/>
    </source>
</evidence>
<organism evidence="11 12">
    <name type="scientific">Vicia faba</name>
    <name type="common">Broad bean</name>
    <name type="synonym">Faba vulgaris</name>
    <dbReference type="NCBI Taxonomy" id="3906"/>
    <lineage>
        <taxon>Eukaryota</taxon>
        <taxon>Viridiplantae</taxon>
        <taxon>Streptophyta</taxon>
        <taxon>Embryophyta</taxon>
        <taxon>Tracheophyta</taxon>
        <taxon>Spermatophyta</taxon>
        <taxon>Magnoliopsida</taxon>
        <taxon>eudicotyledons</taxon>
        <taxon>Gunneridae</taxon>
        <taxon>Pentapetalae</taxon>
        <taxon>rosids</taxon>
        <taxon>fabids</taxon>
        <taxon>Fabales</taxon>
        <taxon>Fabaceae</taxon>
        <taxon>Papilionoideae</taxon>
        <taxon>50 kb inversion clade</taxon>
        <taxon>NPAAA clade</taxon>
        <taxon>Hologalegina</taxon>
        <taxon>IRL clade</taxon>
        <taxon>Fabeae</taxon>
        <taxon>Vicia</taxon>
    </lineage>
</organism>
<evidence type="ECO:0000259" key="10">
    <source>
        <dbReference type="PROSITE" id="PS50873"/>
    </source>
</evidence>
<name>A0AAV0YTC3_VICFA</name>
<dbReference type="EMBL" id="OX451736">
    <property type="protein sequence ID" value="CAI8587904.1"/>
    <property type="molecule type" value="Genomic_DNA"/>
</dbReference>
<protein>
    <recommendedName>
        <fullName evidence="4">peroxidase</fullName>
        <ecNumber evidence="4">1.11.1.7</ecNumber>
    </recommendedName>
</protein>
<keyword evidence="5" id="KW-0575">Peroxidase</keyword>
<keyword evidence="7" id="KW-0479">Metal-binding</keyword>
<dbReference type="GO" id="GO:0046872">
    <property type="term" value="F:metal ion binding"/>
    <property type="evidence" value="ECO:0007669"/>
    <property type="project" value="UniProtKB-KW"/>
</dbReference>
<evidence type="ECO:0000256" key="1">
    <source>
        <dbReference type="ARBA" id="ARBA00000189"/>
    </source>
</evidence>
<sequence length="95" mass="10900">MMELGLEYSCIQAIYKDFICAYINVKKGLGLLATDSLMFEDKRTKPFVELYATNESKFFEDFGHAMRKVSVLNVKVGKKGEVRNRCDSFNNLDTN</sequence>
<evidence type="ECO:0000256" key="3">
    <source>
        <dbReference type="ARBA" id="ARBA00001970"/>
    </source>
</evidence>
<proteinExistence type="predicted"/>
<dbReference type="AlphaFoldDB" id="A0AAV0YTC3"/>
<keyword evidence="6" id="KW-0349">Heme</keyword>
<comment type="catalytic activity">
    <reaction evidence="1">
        <text>2 a phenolic donor + H2O2 = 2 a phenolic radical donor + 2 H2O</text>
        <dbReference type="Rhea" id="RHEA:56136"/>
        <dbReference type="ChEBI" id="CHEBI:15377"/>
        <dbReference type="ChEBI" id="CHEBI:16240"/>
        <dbReference type="ChEBI" id="CHEBI:139520"/>
        <dbReference type="ChEBI" id="CHEBI:139521"/>
        <dbReference type="EC" id="1.11.1.7"/>
    </reaction>
</comment>
<dbReference type="SUPFAM" id="SSF48113">
    <property type="entry name" value="Heme-dependent peroxidases"/>
    <property type="match status" value="1"/>
</dbReference>
<dbReference type="InterPro" id="IPR010255">
    <property type="entry name" value="Haem_peroxidase_sf"/>
</dbReference>
<keyword evidence="9" id="KW-0408">Iron</keyword>
<feature type="domain" description="Plant heme peroxidase family profile" evidence="10">
    <location>
        <begin position="22"/>
        <end position="90"/>
    </location>
</feature>
<dbReference type="PROSITE" id="PS50873">
    <property type="entry name" value="PEROXIDASE_4"/>
    <property type="match status" value="1"/>
</dbReference>
<dbReference type="Proteomes" id="UP001157006">
    <property type="component" value="Chromosome 1L"/>
</dbReference>
<comment type="cofactor">
    <cofactor evidence="2">
        <name>Ca(2+)</name>
        <dbReference type="ChEBI" id="CHEBI:29108"/>
    </cofactor>
</comment>
<evidence type="ECO:0000256" key="2">
    <source>
        <dbReference type="ARBA" id="ARBA00001913"/>
    </source>
</evidence>
<dbReference type="EC" id="1.11.1.7" evidence="4"/>
<gene>
    <name evidence="11" type="ORF">VFH_I322640</name>
</gene>
<evidence type="ECO:0000313" key="11">
    <source>
        <dbReference type="EMBL" id="CAI8587904.1"/>
    </source>
</evidence>
<evidence type="ECO:0000256" key="7">
    <source>
        <dbReference type="ARBA" id="ARBA00022723"/>
    </source>
</evidence>
<dbReference type="InterPro" id="IPR002016">
    <property type="entry name" value="Haem_peroxidase"/>
</dbReference>
<dbReference type="InterPro" id="IPR000823">
    <property type="entry name" value="Peroxidase_pln"/>
</dbReference>
<accession>A0AAV0YTC3</accession>